<dbReference type="EMBL" id="GBRD01015648">
    <property type="protein sequence ID" value="JAG50178.1"/>
    <property type="molecule type" value="Transcribed_RNA"/>
</dbReference>
<sequence>MIWILLIVAFAGCSLAEEETIDYYKVFEEIDPDLILDNDRILQTYLKCFYGEGPCNTHAQLAKESIPDVLATVCGRCSDKQKGIFKYSLNKFVPAHPKDWERILSIYDPTGEAWPKVKAFMES</sequence>
<proteinExistence type="predicted"/>
<dbReference type="Pfam" id="PF03392">
    <property type="entry name" value="OS-D"/>
    <property type="match status" value="1"/>
</dbReference>
<dbReference type="PANTHER" id="PTHR11257">
    <property type="entry name" value="CHEMOSENSORY PROTEIN-RELATED"/>
    <property type="match status" value="1"/>
</dbReference>
<dbReference type="InterPro" id="IPR036682">
    <property type="entry name" value="OS_D_A10/PebIII_sf"/>
</dbReference>
<reference evidence="2" key="1">
    <citation type="submission" date="2014-09" db="EMBL/GenBank/DDBJ databases">
        <authorList>
            <person name="Magalhaes I.L.F."/>
            <person name="Oliveira U."/>
            <person name="Santos F.R."/>
            <person name="Vidigal T.H.D.A."/>
            <person name="Brescovit A.D."/>
            <person name="Santos A.J."/>
        </authorList>
    </citation>
    <scope>NUCLEOTIDE SEQUENCE</scope>
</reference>
<dbReference type="AlphaFoldDB" id="A0A0K8SA66"/>
<accession>A0A0K8SA66</accession>
<evidence type="ECO:0000256" key="1">
    <source>
        <dbReference type="SAM" id="SignalP"/>
    </source>
</evidence>
<evidence type="ECO:0000313" key="2">
    <source>
        <dbReference type="EMBL" id="JAG50178.1"/>
    </source>
</evidence>
<dbReference type="Gene3D" id="1.10.2080.10">
    <property type="entry name" value="Insect odorant-binding protein A10/Ejaculatory bulb-specific protein 3"/>
    <property type="match status" value="1"/>
</dbReference>
<organism evidence="2">
    <name type="scientific">Lygus hesperus</name>
    <name type="common">Western plant bug</name>
    <dbReference type="NCBI Taxonomy" id="30085"/>
    <lineage>
        <taxon>Eukaryota</taxon>
        <taxon>Metazoa</taxon>
        <taxon>Ecdysozoa</taxon>
        <taxon>Arthropoda</taxon>
        <taxon>Hexapoda</taxon>
        <taxon>Insecta</taxon>
        <taxon>Pterygota</taxon>
        <taxon>Neoptera</taxon>
        <taxon>Paraneoptera</taxon>
        <taxon>Hemiptera</taxon>
        <taxon>Heteroptera</taxon>
        <taxon>Panheteroptera</taxon>
        <taxon>Cimicomorpha</taxon>
        <taxon>Miridae</taxon>
        <taxon>Mirini</taxon>
        <taxon>Lygus</taxon>
    </lineage>
</organism>
<feature type="signal peptide" evidence="1">
    <location>
        <begin position="1"/>
        <end position="16"/>
    </location>
</feature>
<feature type="chain" id="PRO_5005519278" evidence="1">
    <location>
        <begin position="17"/>
        <end position="123"/>
    </location>
</feature>
<dbReference type="InterPro" id="IPR005055">
    <property type="entry name" value="A10/PebIII"/>
</dbReference>
<keyword evidence="1" id="KW-0732">Signal</keyword>
<protein>
    <submittedName>
        <fullName evidence="2">Uncharacterized protein</fullName>
    </submittedName>
</protein>
<dbReference type="PANTHER" id="PTHR11257:SF13">
    <property type="entry name" value="GEO07322P1"/>
    <property type="match status" value="1"/>
</dbReference>
<dbReference type="SUPFAM" id="SSF100910">
    <property type="entry name" value="Chemosensory protein Csp2"/>
    <property type="match status" value="1"/>
</dbReference>
<name>A0A0K8SA66_LYGHE</name>